<dbReference type="Proteomes" id="UP000077255">
    <property type="component" value="Chromosome"/>
</dbReference>
<dbReference type="PANTHER" id="PTHR12544:SF29">
    <property type="entry name" value="GLUTAMINASE"/>
    <property type="match status" value="1"/>
</dbReference>
<evidence type="ECO:0000256" key="2">
    <source>
        <dbReference type="ARBA" id="ARBA00011881"/>
    </source>
</evidence>
<evidence type="ECO:0000256" key="3">
    <source>
        <dbReference type="ARBA" id="ARBA00012918"/>
    </source>
</evidence>
<dbReference type="EMBL" id="CP014841">
    <property type="protein sequence ID" value="AND71160.1"/>
    <property type="molecule type" value="Genomic_DNA"/>
</dbReference>
<dbReference type="HAMAP" id="MF_00313">
    <property type="entry name" value="Glutaminase"/>
    <property type="match status" value="1"/>
</dbReference>
<evidence type="ECO:0000256" key="6">
    <source>
        <dbReference type="HAMAP-Rule" id="MF_00313"/>
    </source>
</evidence>
<dbReference type="GO" id="GO:0006543">
    <property type="term" value="P:L-glutamine catabolic process"/>
    <property type="evidence" value="ECO:0007669"/>
    <property type="project" value="TreeGrafter"/>
</dbReference>
<comment type="catalytic activity">
    <reaction evidence="5 6">
        <text>L-glutamine + H2O = L-glutamate + NH4(+)</text>
        <dbReference type="Rhea" id="RHEA:15889"/>
        <dbReference type="ChEBI" id="CHEBI:15377"/>
        <dbReference type="ChEBI" id="CHEBI:28938"/>
        <dbReference type="ChEBI" id="CHEBI:29985"/>
        <dbReference type="ChEBI" id="CHEBI:58359"/>
        <dbReference type="EC" id="3.5.1.2"/>
    </reaction>
</comment>
<reference evidence="7 8" key="1">
    <citation type="submission" date="2016-02" db="EMBL/GenBank/DDBJ databases">
        <title>Complete genome sequencing and analysis of ATSB10, Dyella thiooxydans isolated from rhizosphere soil of sunflower (Helianthus annuus L.).</title>
        <authorList>
            <person name="Lee Y."/>
            <person name="Hwangbo K."/>
            <person name="Chung H."/>
            <person name="Yoo J."/>
            <person name="Kim K.Y."/>
            <person name="Sa T.M."/>
            <person name="Um Y."/>
            <person name="Madhaiyan M."/>
        </authorList>
    </citation>
    <scope>NUCLEOTIDE SEQUENCE [LARGE SCALE GENOMIC DNA]</scope>
    <source>
        <strain evidence="7 8">ATSB10</strain>
    </source>
</reference>
<feature type="binding site" evidence="6">
    <location>
        <position position="167"/>
    </location>
    <ligand>
        <name>substrate</name>
    </ligand>
</feature>
<feature type="binding site" evidence="6">
    <location>
        <position position="66"/>
    </location>
    <ligand>
        <name>substrate</name>
    </ligand>
</feature>
<dbReference type="AlphaFoldDB" id="A0A160N586"/>
<dbReference type="PANTHER" id="PTHR12544">
    <property type="entry name" value="GLUTAMINASE"/>
    <property type="match status" value="1"/>
</dbReference>
<name>A0A160N586_9GAMM</name>
<dbReference type="FunFam" id="3.40.710.10:FF:000005">
    <property type="entry name" value="Glutaminase"/>
    <property type="match status" value="1"/>
</dbReference>
<dbReference type="NCBIfam" id="NF002133">
    <property type="entry name" value="PRK00971.1-2"/>
    <property type="match status" value="1"/>
</dbReference>
<dbReference type="Gene3D" id="3.40.710.10">
    <property type="entry name" value="DD-peptidase/beta-lactamase superfamily"/>
    <property type="match status" value="1"/>
</dbReference>
<dbReference type="InterPro" id="IPR012338">
    <property type="entry name" value="Beta-lactam/transpept-like"/>
</dbReference>
<dbReference type="STRING" id="445710.ATSB10_37060"/>
<feature type="binding site" evidence="6">
    <location>
        <position position="160"/>
    </location>
    <ligand>
        <name>substrate</name>
    </ligand>
</feature>
<feature type="binding site" evidence="6">
    <location>
        <position position="243"/>
    </location>
    <ligand>
        <name>substrate</name>
    </ligand>
</feature>
<gene>
    <name evidence="6" type="primary">glsA</name>
    <name evidence="7" type="ORF">ATSB10_37060</name>
</gene>
<dbReference type="KEGG" id="dtx:ATSB10_37060"/>
<keyword evidence="4 6" id="KW-0378">Hydrolase</keyword>
<dbReference type="GO" id="GO:0006537">
    <property type="term" value="P:glutamate biosynthetic process"/>
    <property type="evidence" value="ECO:0007669"/>
    <property type="project" value="TreeGrafter"/>
</dbReference>
<feature type="binding site" evidence="6">
    <location>
        <position position="191"/>
    </location>
    <ligand>
        <name>substrate</name>
    </ligand>
</feature>
<protein>
    <recommendedName>
        <fullName evidence="3 6">Glutaminase</fullName>
        <ecNumber evidence="3 6">3.5.1.2</ecNumber>
    </recommendedName>
</protein>
<keyword evidence="8" id="KW-1185">Reference proteome</keyword>
<organism evidence="7 8">
    <name type="scientific">Dyella thiooxydans</name>
    <dbReference type="NCBI Taxonomy" id="445710"/>
    <lineage>
        <taxon>Bacteria</taxon>
        <taxon>Pseudomonadati</taxon>
        <taxon>Pseudomonadota</taxon>
        <taxon>Gammaproteobacteria</taxon>
        <taxon>Lysobacterales</taxon>
        <taxon>Rhodanobacteraceae</taxon>
        <taxon>Dyella</taxon>
    </lineage>
</organism>
<keyword evidence="6" id="KW-0007">Acetylation</keyword>
<dbReference type="EC" id="3.5.1.2" evidence="3 6"/>
<dbReference type="NCBIfam" id="NF002132">
    <property type="entry name" value="PRK00971.1-1"/>
    <property type="match status" value="1"/>
</dbReference>
<feature type="binding site" evidence="6">
    <location>
        <position position="116"/>
    </location>
    <ligand>
        <name>substrate</name>
    </ligand>
</feature>
<feature type="binding site" evidence="6">
    <location>
        <position position="261"/>
    </location>
    <ligand>
        <name>substrate</name>
    </ligand>
</feature>
<sequence length="307" mass="32752">MSTPDYQRILDAIREELRPVLAQGEVADYIPRLASVPRGKFGMAVVTLDGQLYRTGDADEPFSIQSISKVYTLTLALQAVGERLWERVGREPSGSAFNSLVQLEVEHGVPRNPFINAGALVVADVVLGSQADARAELLAAVRGCAANPAVRDDPEVAASEKAHGYRNAALANFIRSFDNLAQPIDTVLDFYFYQCSLAMSCVDLARSFLFLANQGRCPWSGKALLSPELTKRINALMLTCGTYDAAGDFAYHVGMPAKSGVGGGIVAVIPGKLAIAVWSPALNAKGNSLAGSLALERFTSLTGLSIF</sequence>
<evidence type="ECO:0000256" key="5">
    <source>
        <dbReference type="ARBA" id="ARBA00049534"/>
    </source>
</evidence>
<comment type="similarity">
    <text evidence="1 6">Belongs to the glutaminase family.</text>
</comment>
<proteinExistence type="inferred from homology"/>
<dbReference type="RefSeq" id="WP_063674107.1">
    <property type="nucleotide sequence ID" value="NZ_CP014841.1"/>
</dbReference>
<dbReference type="OrthoDB" id="9788822at2"/>
<evidence type="ECO:0000256" key="4">
    <source>
        <dbReference type="ARBA" id="ARBA00022801"/>
    </source>
</evidence>
<dbReference type="NCBIfam" id="TIGR03814">
    <property type="entry name" value="Gln_ase"/>
    <property type="match status" value="1"/>
</dbReference>
<evidence type="ECO:0000313" key="7">
    <source>
        <dbReference type="EMBL" id="AND71160.1"/>
    </source>
</evidence>
<evidence type="ECO:0000256" key="1">
    <source>
        <dbReference type="ARBA" id="ARBA00011076"/>
    </source>
</evidence>
<dbReference type="Pfam" id="PF04960">
    <property type="entry name" value="Glutaminase"/>
    <property type="match status" value="1"/>
</dbReference>
<accession>A0A160N586</accession>
<dbReference type="GO" id="GO:0004359">
    <property type="term" value="F:glutaminase activity"/>
    <property type="evidence" value="ECO:0007669"/>
    <property type="project" value="UniProtKB-UniRule"/>
</dbReference>
<dbReference type="InterPro" id="IPR015868">
    <property type="entry name" value="Glutaminase"/>
</dbReference>
<dbReference type="PATRIC" id="fig|445710.3.peg.3704"/>
<comment type="subunit">
    <text evidence="2 6">Homotetramer.</text>
</comment>
<evidence type="ECO:0000313" key="8">
    <source>
        <dbReference type="Proteomes" id="UP000077255"/>
    </source>
</evidence>
<dbReference type="SUPFAM" id="SSF56601">
    <property type="entry name" value="beta-lactamase/transpeptidase-like"/>
    <property type="match status" value="1"/>
</dbReference>